<feature type="domain" description="Carbohydrate kinase PfkB" evidence="6">
    <location>
        <begin position="15"/>
        <end position="307"/>
    </location>
</feature>
<evidence type="ECO:0000313" key="8">
    <source>
        <dbReference type="Proteomes" id="UP000589036"/>
    </source>
</evidence>
<protein>
    <submittedName>
        <fullName evidence="7">2-dehydro-3-deoxygluconokinase</fullName>
        <ecNumber evidence="7">2.7.1.45</ecNumber>
    </submittedName>
</protein>
<evidence type="ECO:0000313" key="7">
    <source>
        <dbReference type="EMBL" id="NYE48167.1"/>
    </source>
</evidence>
<comment type="caution">
    <text evidence="7">The sequence shown here is derived from an EMBL/GenBank/DDBJ whole genome shotgun (WGS) entry which is preliminary data.</text>
</comment>
<dbReference type="InterPro" id="IPR050306">
    <property type="entry name" value="PfkB_Carbo_kinase"/>
</dbReference>
<dbReference type="InterPro" id="IPR029056">
    <property type="entry name" value="Ribokinase-like"/>
</dbReference>
<dbReference type="PANTHER" id="PTHR43085:SF1">
    <property type="entry name" value="PSEUDOURIDINE KINASE-RELATED"/>
    <property type="match status" value="1"/>
</dbReference>
<proteinExistence type="inferred from homology"/>
<gene>
    <name evidence="7" type="ORF">HDA32_003287</name>
</gene>
<dbReference type="GO" id="GO:0008673">
    <property type="term" value="F:2-dehydro-3-deoxygluconokinase activity"/>
    <property type="evidence" value="ECO:0007669"/>
    <property type="project" value="UniProtKB-EC"/>
</dbReference>
<dbReference type="GO" id="GO:0005524">
    <property type="term" value="F:ATP binding"/>
    <property type="evidence" value="ECO:0007669"/>
    <property type="project" value="UniProtKB-KW"/>
</dbReference>
<evidence type="ECO:0000256" key="1">
    <source>
        <dbReference type="ARBA" id="ARBA00010688"/>
    </source>
</evidence>
<sequence>MSTIPTRERRSGVLDAVCVGETMAMLTPVSAAPLAERPDLALEVGGAESNVACGLARLGHRVAWYSRVGDDPFGRMITGALAGNGVEVGGVEVDRDRPTGIYVKDPGPVGTTVYYYRKGSAASAMGPEHAGPAMPGPSRLVHLSGITPALSPSCSALVDRLLADRGPGGPLLSFDVNHRPALWSPGDAADRLLGLARAADVVFVGRDEAEALWATASADDVRTLLPDVGCLVVKDAEHGATCFEEARRVHVPAPVVTVVEPVGAGDAFAAGYLSGLLTGRTVRDRLRLGHLCAAVTLRCVGDLAPLPPATAVERLIALDDDVWVKEATAAAAAM</sequence>
<dbReference type="Gene3D" id="3.40.1190.20">
    <property type="match status" value="1"/>
</dbReference>
<dbReference type="Pfam" id="PF00294">
    <property type="entry name" value="PfkB"/>
    <property type="match status" value="1"/>
</dbReference>
<evidence type="ECO:0000256" key="3">
    <source>
        <dbReference type="ARBA" id="ARBA00022741"/>
    </source>
</evidence>
<dbReference type="SUPFAM" id="SSF53613">
    <property type="entry name" value="Ribokinase-like"/>
    <property type="match status" value="1"/>
</dbReference>
<evidence type="ECO:0000256" key="2">
    <source>
        <dbReference type="ARBA" id="ARBA00022679"/>
    </source>
</evidence>
<keyword evidence="8" id="KW-1185">Reference proteome</keyword>
<name>A0A852TY09_9ACTN</name>
<organism evidence="7 8">
    <name type="scientific">Spinactinospora alkalitolerans</name>
    <dbReference type="NCBI Taxonomy" id="687207"/>
    <lineage>
        <taxon>Bacteria</taxon>
        <taxon>Bacillati</taxon>
        <taxon>Actinomycetota</taxon>
        <taxon>Actinomycetes</taxon>
        <taxon>Streptosporangiales</taxon>
        <taxon>Nocardiopsidaceae</taxon>
        <taxon>Spinactinospora</taxon>
    </lineage>
</organism>
<evidence type="ECO:0000256" key="4">
    <source>
        <dbReference type="ARBA" id="ARBA00022777"/>
    </source>
</evidence>
<dbReference type="PANTHER" id="PTHR43085">
    <property type="entry name" value="HEXOKINASE FAMILY MEMBER"/>
    <property type="match status" value="1"/>
</dbReference>
<evidence type="ECO:0000256" key="5">
    <source>
        <dbReference type="ARBA" id="ARBA00022840"/>
    </source>
</evidence>
<dbReference type="RefSeq" id="WP_179644000.1">
    <property type="nucleotide sequence ID" value="NZ_BAAAYY010000016.1"/>
</dbReference>
<dbReference type="InterPro" id="IPR011611">
    <property type="entry name" value="PfkB_dom"/>
</dbReference>
<keyword evidence="2 7" id="KW-0808">Transferase</keyword>
<keyword evidence="4 7" id="KW-0418">Kinase</keyword>
<keyword evidence="3" id="KW-0547">Nucleotide-binding</keyword>
<comment type="similarity">
    <text evidence="1">Belongs to the carbohydrate kinase PfkB family.</text>
</comment>
<keyword evidence="5" id="KW-0067">ATP-binding</keyword>
<accession>A0A852TY09</accession>
<reference evidence="7 8" key="1">
    <citation type="submission" date="2020-07" db="EMBL/GenBank/DDBJ databases">
        <title>Sequencing the genomes of 1000 actinobacteria strains.</title>
        <authorList>
            <person name="Klenk H.-P."/>
        </authorList>
    </citation>
    <scope>NUCLEOTIDE SEQUENCE [LARGE SCALE GENOMIC DNA]</scope>
    <source>
        <strain evidence="7 8">CXB654</strain>
    </source>
</reference>
<evidence type="ECO:0000259" key="6">
    <source>
        <dbReference type="Pfam" id="PF00294"/>
    </source>
</evidence>
<dbReference type="AlphaFoldDB" id="A0A852TY09"/>
<dbReference type="Proteomes" id="UP000589036">
    <property type="component" value="Unassembled WGS sequence"/>
</dbReference>
<dbReference type="CDD" id="cd01166">
    <property type="entry name" value="KdgK"/>
    <property type="match status" value="1"/>
</dbReference>
<dbReference type="EMBL" id="JACCCC010000001">
    <property type="protein sequence ID" value="NYE48167.1"/>
    <property type="molecule type" value="Genomic_DNA"/>
</dbReference>
<dbReference type="EC" id="2.7.1.45" evidence="7"/>